<feature type="transmembrane region" description="Helical" evidence="1">
    <location>
        <begin position="225"/>
        <end position="245"/>
    </location>
</feature>
<keyword evidence="1" id="KW-1133">Transmembrane helix</keyword>
<evidence type="ECO:0000313" key="2">
    <source>
        <dbReference type="EMBL" id="PIZ45381.1"/>
    </source>
</evidence>
<evidence type="ECO:0000256" key="1">
    <source>
        <dbReference type="SAM" id="Phobius"/>
    </source>
</evidence>
<feature type="transmembrane region" description="Helical" evidence="1">
    <location>
        <begin position="117"/>
        <end position="135"/>
    </location>
</feature>
<dbReference type="Proteomes" id="UP000228920">
    <property type="component" value="Unassembled WGS sequence"/>
</dbReference>
<organism evidence="2 3">
    <name type="scientific">candidate division WWE3 bacterium CG_4_10_14_0_2_um_filter_41_14</name>
    <dbReference type="NCBI Taxonomy" id="1975072"/>
    <lineage>
        <taxon>Bacteria</taxon>
        <taxon>Katanobacteria</taxon>
    </lineage>
</organism>
<evidence type="ECO:0000313" key="3">
    <source>
        <dbReference type="Proteomes" id="UP000228920"/>
    </source>
</evidence>
<feature type="transmembrane region" description="Helical" evidence="1">
    <location>
        <begin position="87"/>
        <end position="105"/>
    </location>
</feature>
<dbReference type="EMBL" id="PFNL01000138">
    <property type="protein sequence ID" value="PIZ45381.1"/>
    <property type="molecule type" value="Genomic_DNA"/>
</dbReference>
<keyword evidence="1" id="KW-0472">Membrane</keyword>
<accession>A0A2M7TGY1</accession>
<comment type="caution">
    <text evidence="2">The sequence shown here is derived from an EMBL/GenBank/DDBJ whole genome shotgun (WGS) entry which is preliminary data.</text>
</comment>
<proteinExistence type="predicted"/>
<protein>
    <submittedName>
        <fullName evidence="2">Uncharacterized protein</fullName>
    </submittedName>
</protein>
<keyword evidence="1" id="KW-0812">Transmembrane</keyword>
<sequence length="332" mass="38428">MRTLRTALLHSIQKSERKPIMEPVFQMSDRFYSKDLWHVAWFEKWFKISNLTPRHPESFCRYWRIVAVEWILIWATMTHWLKGTIRPITFVAAIPWIGLVVLYALDDSGAHTNVPFTIIAGVFCLAGVMFGGYMLEDDDFEEFKDMNYLKNILAILGGPVMFMASLIVGIVITIAKPFERNSELKRVFAHEIKIYRWEITVLHIMTGILLLVFLVALAFFSPEIFLALVILIIVIGIAVGLFNIVKKVGRWILRTERGYSIQQKILSQTITAVEHSVERANRRKKSMRPSRWRRVLGWTSSTMGLVIDFLKVQKSGICPPVYFVETESEDQR</sequence>
<dbReference type="AlphaFoldDB" id="A0A2M7TGY1"/>
<gene>
    <name evidence="2" type="ORF">COY32_05320</name>
</gene>
<reference evidence="3" key="1">
    <citation type="submission" date="2017-09" db="EMBL/GenBank/DDBJ databases">
        <title>Depth-based differentiation of microbial function through sediment-hosted aquifers and enrichment of novel symbionts in the deep terrestrial subsurface.</title>
        <authorList>
            <person name="Probst A.J."/>
            <person name="Ladd B."/>
            <person name="Jarett J.K."/>
            <person name="Geller-Mcgrath D.E."/>
            <person name="Sieber C.M.K."/>
            <person name="Emerson J.B."/>
            <person name="Anantharaman K."/>
            <person name="Thomas B.C."/>
            <person name="Malmstrom R."/>
            <person name="Stieglmeier M."/>
            <person name="Klingl A."/>
            <person name="Woyke T."/>
            <person name="Ryan C.M."/>
            <person name="Banfield J.F."/>
        </authorList>
    </citation>
    <scope>NUCLEOTIDE SEQUENCE [LARGE SCALE GENOMIC DNA]</scope>
</reference>
<feature type="transmembrane region" description="Helical" evidence="1">
    <location>
        <begin position="199"/>
        <end position="219"/>
    </location>
</feature>
<feature type="transmembrane region" description="Helical" evidence="1">
    <location>
        <begin position="155"/>
        <end position="178"/>
    </location>
</feature>
<name>A0A2M7TGY1_UNCKA</name>